<keyword evidence="6" id="KW-0408">Iron</keyword>
<dbReference type="InterPro" id="IPR036388">
    <property type="entry name" value="WH-like_DNA-bd_sf"/>
</dbReference>
<keyword evidence="7" id="KW-0805">Transcription regulation</keyword>
<evidence type="ECO:0000256" key="2">
    <source>
        <dbReference type="ARBA" id="ARBA00007871"/>
    </source>
</evidence>
<dbReference type="PANTHER" id="PTHR33238">
    <property type="entry name" value="IRON (METAL) DEPENDENT REPRESSOR, DTXR FAMILY"/>
    <property type="match status" value="1"/>
</dbReference>
<dbReference type="InterPro" id="IPR038157">
    <property type="entry name" value="FeoA_core_dom"/>
</dbReference>
<evidence type="ECO:0000313" key="14">
    <source>
        <dbReference type="EMBL" id="MBC8336889.1"/>
    </source>
</evidence>
<keyword evidence="5" id="KW-0678">Repressor</keyword>
<dbReference type="InterPro" id="IPR007167">
    <property type="entry name" value="Fe-transptr_FeoA-like"/>
</dbReference>
<evidence type="ECO:0000313" key="15">
    <source>
        <dbReference type="Proteomes" id="UP000614469"/>
    </source>
</evidence>
<dbReference type="InterPro" id="IPR036390">
    <property type="entry name" value="WH_DNA-bd_sf"/>
</dbReference>
<gene>
    <name evidence="14" type="ORF">H8E29_16655</name>
</gene>
<evidence type="ECO:0000256" key="4">
    <source>
        <dbReference type="ARBA" id="ARBA00022490"/>
    </source>
</evidence>
<evidence type="ECO:0000256" key="1">
    <source>
        <dbReference type="ARBA" id="ARBA00004496"/>
    </source>
</evidence>
<evidence type="ECO:0000256" key="7">
    <source>
        <dbReference type="ARBA" id="ARBA00023015"/>
    </source>
</evidence>
<dbReference type="GO" id="GO:0046914">
    <property type="term" value="F:transition metal ion binding"/>
    <property type="evidence" value="ECO:0007669"/>
    <property type="project" value="InterPro"/>
</dbReference>
<evidence type="ECO:0000256" key="8">
    <source>
        <dbReference type="ARBA" id="ARBA00023125"/>
    </source>
</evidence>
<dbReference type="AlphaFoldDB" id="A0A8J6NSB2"/>
<name>A0A8J6NSB2_9CHLR</name>
<dbReference type="GO" id="GO:0005737">
    <property type="term" value="C:cytoplasm"/>
    <property type="evidence" value="ECO:0007669"/>
    <property type="project" value="UniProtKB-SubCell"/>
</dbReference>
<evidence type="ECO:0000256" key="11">
    <source>
        <dbReference type="ARBA" id="ARBA00023211"/>
    </source>
</evidence>
<comment type="subcellular location">
    <subcellularLocation>
        <location evidence="1">Cytoplasm</location>
    </subcellularLocation>
</comment>
<dbReference type="Pfam" id="PF04023">
    <property type="entry name" value="FeoA"/>
    <property type="match status" value="1"/>
</dbReference>
<evidence type="ECO:0000256" key="10">
    <source>
        <dbReference type="ARBA" id="ARBA00023163"/>
    </source>
</evidence>
<organism evidence="14 15">
    <name type="scientific">Candidatus Desulfolinea nitratireducens</name>
    <dbReference type="NCBI Taxonomy" id="2841698"/>
    <lineage>
        <taxon>Bacteria</taxon>
        <taxon>Bacillati</taxon>
        <taxon>Chloroflexota</taxon>
        <taxon>Anaerolineae</taxon>
        <taxon>Anaerolineales</taxon>
        <taxon>Anaerolineales incertae sedis</taxon>
        <taxon>Candidatus Desulfolinea</taxon>
    </lineage>
</organism>
<dbReference type="SUPFAM" id="SSF47979">
    <property type="entry name" value="Iron-dependent repressor protein, dimerization domain"/>
    <property type="match status" value="1"/>
</dbReference>
<dbReference type="Proteomes" id="UP000614469">
    <property type="component" value="Unassembled WGS sequence"/>
</dbReference>
<dbReference type="SMART" id="SM00529">
    <property type="entry name" value="HTH_DTXR"/>
    <property type="match status" value="1"/>
</dbReference>
<comment type="subunit">
    <text evidence="3">Homodimer.</text>
</comment>
<keyword evidence="8" id="KW-0238">DNA-binding</keyword>
<dbReference type="Gene3D" id="1.10.10.10">
    <property type="entry name" value="Winged helix-like DNA-binding domain superfamily/Winged helix DNA-binding domain"/>
    <property type="match status" value="1"/>
</dbReference>
<keyword evidence="9" id="KW-0010">Activator</keyword>
<dbReference type="Pfam" id="PF02742">
    <property type="entry name" value="Fe_dep_repr_C"/>
    <property type="match status" value="1"/>
</dbReference>
<dbReference type="InterPro" id="IPR022687">
    <property type="entry name" value="HTH_DTXR"/>
</dbReference>
<dbReference type="Pfam" id="PF01325">
    <property type="entry name" value="Fe_dep_repress"/>
    <property type="match status" value="1"/>
</dbReference>
<dbReference type="GO" id="GO:0003700">
    <property type="term" value="F:DNA-binding transcription factor activity"/>
    <property type="evidence" value="ECO:0007669"/>
    <property type="project" value="InterPro"/>
</dbReference>
<accession>A0A8J6NSB2</accession>
<dbReference type="InterPro" id="IPR036421">
    <property type="entry name" value="Fe_dep_repressor_sf"/>
</dbReference>
<comment type="similarity">
    <text evidence="2">Belongs to the DtxR/MntR family.</text>
</comment>
<keyword evidence="4" id="KW-0963">Cytoplasm</keyword>
<dbReference type="Gene3D" id="2.30.30.90">
    <property type="match status" value="1"/>
</dbReference>
<dbReference type="InterPro" id="IPR008988">
    <property type="entry name" value="Transcriptional_repressor_C"/>
</dbReference>
<dbReference type="InterPro" id="IPR022689">
    <property type="entry name" value="Iron_dep_repressor"/>
</dbReference>
<evidence type="ECO:0000259" key="13">
    <source>
        <dbReference type="SMART" id="SM00899"/>
    </source>
</evidence>
<dbReference type="SUPFAM" id="SSF46785">
    <property type="entry name" value="Winged helix' DNA-binding domain"/>
    <property type="match status" value="1"/>
</dbReference>
<sequence length="231" mass="26427">MSQPEKFKKASRPTPTIEDYLMTMHVMERDFGEIVAARLAELMGVAPATVTMTLRRMGRDKWITGQSRREIHLTETGREAAYSVIRRHMLTEWLLVKIFKLPIFETHDEAHHIEHAISPKLEERMIEILDNPKLCPHGNPFPGHEDLTKDWVPLIEIPVSQEVIIRRIHEFVEDNQDLLGFLGKNRIAPGQKAQVVEILPFNKTLTIEIEGSPVTLGSSTAEHIFVEFPSP</sequence>
<reference evidence="14 15" key="1">
    <citation type="submission" date="2020-08" db="EMBL/GenBank/DDBJ databases">
        <title>Bridging the membrane lipid divide: bacteria of the FCB group superphylum have the potential to synthesize archaeal ether lipids.</title>
        <authorList>
            <person name="Villanueva L."/>
            <person name="Von Meijenfeldt F.A.B."/>
            <person name="Westbye A.B."/>
            <person name="Yadav S."/>
            <person name="Hopmans E.C."/>
            <person name="Dutilh B.E."/>
            <person name="Sinninghe Damste J.S."/>
        </authorList>
    </citation>
    <scope>NUCLEOTIDE SEQUENCE [LARGE SCALE GENOMIC DNA]</scope>
    <source>
        <strain evidence="14">NIOZ-UU36</strain>
    </source>
</reference>
<dbReference type="SMART" id="SM00899">
    <property type="entry name" value="FeoA"/>
    <property type="match status" value="1"/>
</dbReference>
<dbReference type="PANTHER" id="PTHR33238:SF11">
    <property type="entry name" value="TRANSCRIPTIONAL REGULATOR MNTR"/>
    <property type="match status" value="1"/>
</dbReference>
<proteinExistence type="inferred from homology"/>
<keyword evidence="10" id="KW-0804">Transcription</keyword>
<evidence type="ECO:0000256" key="6">
    <source>
        <dbReference type="ARBA" id="ARBA00023004"/>
    </source>
</evidence>
<feature type="domain" description="Ferrous iron transporter FeoA-like" evidence="13">
    <location>
        <begin position="152"/>
        <end position="228"/>
    </location>
</feature>
<evidence type="ECO:0000256" key="12">
    <source>
        <dbReference type="ARBA" id="ARBA00032593"/>
    </source>
</evidence>
<evidence type="ECO:0000256" key="9">
    <source>
        <dbReference type="ARBA" id="ARBA00023159"/>
    </source>
</evidence>
<dbReference type="InterPro" id="IPR001367">
    <property type="entry name" value="Fe_dep_repressor"/>
</dbReference>
<dbReference type="GO" id="GO:0003677">
    <property type="term" value="F:DNA binding"/>
    <property type="evidence" value="ECO:0007669"/>
    <property type="project" value="UniProtKB-KW"/>
</dbReference>
<dbReference type="GO" id="GO:0046983">
    <property type="term" value="F:protein dimerization activity"/>
    <property type="evidence" value="ECO:0007669"/>
    <property type="project" value="InterPro"/>
</dbReference>
<dbReference type="InterPro" id="IPR050536">
    <property type="entry name" value="DtxR_MntR_Metal-Reg"/>
</dbReference>
<dbReference type="SUPFAM" id="SSF50037">
    <property type="entry name" value="C-terminal domain of transcriptional repressors"/>
    <property type="match status" value="1"/>
</dbReference>
<evidence type="ECO:0000256" key="5">
    <source>
        <dbReference type="ARBA" id="ARBA00022491"/>
    </source>
</evidence>
<keyword evidence="11" id="KW-0464">Manganese</keyword>
<protein>
    <recommendedName>
        <fullName evidence="12">Manganese transport regulator</fullName>
    </recommendedName>
</protein>
<comment type="caution">
    <text evidence="14">The sequence shown here is derived from an EMBL/GenBank/DDBJ whole genome shotgun (WGS) entry which is preliminary data.</text>
</comment>
<evidence type="ECO:0000256" key="3">
    <source>
        <dbReference type="ARBA" id="ARBA00011738"/>
    </source>
</evidence>
<dbReference type="EMBL" id="JACNJN010000207">
    <property type="protein sequence ID" value="MBC8336889.1"/>
    <property type="molecule type" value="Genomic_DNA"/>
</dbReference>